<organism evidence="1">
    <name type="scientific">Eutreptiella gymnastica</name>
    <dbReference type="NCBI Taxonomy" id="73025"/>
    <lineage>
        <taxon>Eukaryota</taxon>
        <taxon>Discoba</taxon>
        <taxon>Euglenozoa</taxon>
        <taxon>Euglenida</taxon>
        <taxon>Spirocuta</taxon>
        <taxon>Euglenophyceae</taxon>
        <taxon>Eutreptiales</taxon>
        <taxon>Eutreptiaceae</taxon>
        <taxon>Eutreptiella</taxon>
    </lineage>
</organism>
<reference evidence="1" key="1">
    <citation type="submission" date="2021-01" db="EMBL/GenBank/DDBJ databases">
        <authorList>
            <person name="Corre E."/>
            <person name="Pelletier E."/>
            <person name="Niang G."/>
            <person name="Scheremetjew M."/>
            <person name="Finn R."/>
            <person name="Kale V."/>
            <person name="Holt S."/>
            <person name="Cochrane G."/>
            <person name="Meng A."/>
            <person name="Brown T."/>
            <person name="Cohen L."/>
        </authorList>
    </citation>
    <scope>NUCLEOTIDE SEQUENCE</scope>
    <source>
        <strain evidence="1">CCMP1594</strain>
    </source>
</reference>
<sequence length="138" mass="15714">MHHGTLHVSSLEITHLSCLRRWDQRNKRDSSFGVWRVPNPWRSLVLEGGGSARGLDGWMDEWRVRYWASRASQAPCWRLLQRLTPSLGVLPHSPSACLCSGAAPPHTSLITACPVDPGQRMRQTVRLQRQRRQSNPKD</sequence>
<name>A0A7S4CIR2_9EUGL</name>
<dbReference type="AlphaFoldDB" id="A0A7S4CIR2"/>
<accession>A0A7S4CIR2</accession>
<dbReference type="EMBL" id="HBJA01028722">
    <property type="protein sequence ID" value="CAE0798248.1"/>
    <property type="molecule type" value="Transcribed_RNA"/>
</dbReference>
<evidence type="ECO:0000313" key="1">
    <source>
        <dbReference type="EMBL" id="CAE0798248.1"/>
    </source>
</evidence>
<gene>
    <name evidence="1" type="ORF">EGYM00163_LOCUS9368</name>
</gene>
<protein>
    <submittedName>
        <fullName evidence="1">Uncharacterized protein</fullName>
    </submittedName>
</protein>
<proteinExistence type="predicted"/>